<dbReference type="OrthoDB" id="5190473at2"/>
<name>A0A5C5B7H4_9MICO</name>
<sequence length="122" mass="12572">MAPDGTPAQPQVNDLAALAVEHLERAHRAPAGRSATSIAHGRGHALRQTLIALTAGSALADHDAPGEATLQVLRGHARLTTATESWDLADGALVAIPHERHGLSAIEDTVVLLTVVVTPHAG</sequence>
<protein>
    <submittedName>
        <fullName evidence="1">LuxR family transcriptional regulator</fullName>
    </submittedName>
</protein>
<dbReference type="EMBL" id="VENP01000102">
    <property type="protein sequence ID" value="TNU72830.1"/>
    <property type="molecule type" value="Genomic_DNA"/>
</dbReference>
<evidence type="ECO:0000313" key="2">
    <source>
        <dbReference type="Proteomes" id="UP000313849"/>
    </source>
</evidence>
<dbReference type="Proteomes" id="UP000313849">
    <property type="component" value="Unassembled WGS sequence"/>
</dbReference>
<dbReference type="AlphaFoldDB" id="A0A5C5B7H4"/>
<gene>
    <name evidence="1" type="ORF">FH969_14670</name>
</gene>
<evidence type="ECO:0000313" key="1">
    <source>
        <dbReference type="EMBL" id="TNU72830.1"/>
    </source>
</evidence>
<dbReference type="SUPFAM" id="SSF51182">
    <property type="entry name" value="RmlC-like cupins"/>
    <property type="match status" value="1"/>
</dbReference>
<dbReference type="PANTHER" id="PTHR37694">
    <property type="entry name" value="SLR8022 PROTEIN"/>
    <property type="match status" value="1"/>
</dbReference>
<organism evidence="1 2">
    <name type="scientific">Miniimonas arenae</name>
    <dbReference type="NCBI Taxonomy" id="676201"/>
    <lineage>
        <taxon>Bacteria</taxon>
        <taxon>Bacillati</taxon>
        <taxon>Actinomycetota</taxon>
        <taxon>Actinomycetes</taxon>
        <taxon>Micrococcales</taxon>
        <taxon>Beutenbergiaceae</taxon>
        <taxon>Miniimonas</taxon>
    </lineage>
</organism>
<dbReference type="Gene3D" id="2.60.120.10">
    <property type="entry name" value="Jelly Rolls"/>
    <property type="match status" value="1"/>
</dbReference>
<reference evidence="1 2" key="1">
    <citation type="submission" date="2019-06" db="EMBL/GenBank/DDBJ databases">
        <title>Draft genome sequence of Miniimonas arenae KCTC 19750T isolated from sea sand.</title>
        <authorList>
            <person name="Park S.-J."/>
        </authorList>
    </citation>
    <scope>NUCLEOTIDE SEQUENCE [LARGE SCALE GENOMIC DNA]</scope>
    <source>
        <strain evidence="1 2">KCTC 19750</strain>
    </source>
</reference>
<keyword evidence="2" id="KW-1185">Reference proteome</keyword>
<comment type="caution">
    <text evidence="1">The sequence shown here is derived from an EMBL/GenBank/DDBJ whole genome shotgun (WGS) entry which is preliminary data.</text>
</comment>
<dbReference type="InterPro" id="IPR014710">
    <property type="entry name" value="RmlC-like_jellyroll"/>
</dbReference>
<proteinExistence type="predicted"/>
<accession>A0A5C5B7H4</accession>
<dbReference type="InterPro" id="IPR011051">
    <property type="entry name" value="RmlC_Cupin_sf"/>
</dbReference>
<dbReference type="PANTHER" id="PTHR37694:SF1">
    <property type="entry name" value="SLR8022 PROTEIN"/>
    <property type="match status" value="1"/>
</dbReference>